<dbReference type="RefSeq" id="WP_166078362.1">
    <property type="nucleotide sequence ID" value="NZ_CP072829.1"/>
</dbReference>
<name>A0A9E6MQ92_9ACTN</name>
<accession>A0A9E6MQ92</accession>
<evidence type="ECO:0000313" key="4">
    <source>
        <dbReference type="Proteomes" id="UP000671910"/>
    </source>
</evidence>
<sequence>MIGYNRTNTESNSFRDWSETVLMDMQAFYQSVQADLNDVLALYKTPERVHKYVRSALHDKAFRLLDDAMARKDWVAGFKQAHTVKGMCQNLCLGIFTEKVIDLVECLRGGNPDEEEALRAYDRVRQEHLRLLDLEEALS</sequence>
<dbReference type="AlphaFoldDB" id="A0A9E6MQ92"/>
<dbReference type="Proteomes" id="UP000636394">
    <property type="component" value="Unassembled WGS sequence"/>
</dbReference>
<keyword evidence="3" id="KW-1185">Reference proteome</keyword>
<proteinExistence type="predicted"/>
<dbReference type="GO" id="GO:0000160">
    <property type="term" value="P:phosphorelay signal transduction system"/>
    <property type="evidence" value="ECO:0007669"/>
    <property type="project" value="InterPro"/>
</dbReference>
<dbReference type="KEGG" id="ebz:J7S26_00740"/>
<dbReference type="EMBL" id="WPCR01000001">
    <property type="protein sequence ID" value="NHM13428.1"/>
    <property type="molecule type" value="Genomic_DNA"/>
</dbReference>
<dbReference type="SUPFAM" id="SSF47226">
    <property type="entry name" value="Histidine-containing phosphotransfer domain, HPT domain"/>
    <property type="match status" value="1"/>
</dbReference>
<dbReference type="EMBL" id="CP072829">
    <property type="protein sequence ID" value="QTU84494.1"/>
    <property type="molecule type" value="Genomic_DNA"/>
</dbReference>
<dbReference type="Proteomes" id="UP000671910">
    <property type="component" value="Chromosome"/>
</dbReference>
<protein>
    <recommendedName>
        <fullName evidence="5">Hpt domain-containing protein</fullName>
    </recommendedName>
</protein>
<reference evidence="2" key="2">
    <citation type="submission" date="2021-04" db="EMBL/GenBank/DDBJ databases">
        <title>Novel species in family Eggerthellaceae.</title>
        <authorList>
            <person name="Zhang G."/>
        </authorList>
    </citation>
    <scope>NUCLEOTIDE SEQUENCE</scope>
    <source>
        <strain evidence="2">Zg-886</strain>
    </source>
</reference>
<organism evidence="2 4">
    <name type="scientific">Xiamenia xianingshaonis</name>
    <dbReference type="NCBI Taxonomy" id="2682776"/>
    <lineage>
        <taxon>Bacteria</taxon>
        <taxon>Bacillati</taxon>
        <taxon>Actinomycetota</taxon>
        <taxon>Coriobacteriia</taxon>
        <taxon>Eggerthellales</taxon>
        <taxon>Eggerthellaceae</taxon>
        <taxon>Xiamenia</taxon>
    </lineage>
</organism>
<evidence type="ECO:0000313" key="1">
    <source>
        <dbReference type="EMBL" id="NHM13428.1"/>
    </source>
</evidence>
<gene>
    <name evidence="1" type="ORF">GMI68_01360</name>
    <name evidence="2" type="ORF">J7S26_00740</name>
</gene>
<evidence type="ECO:0008006" key="5">
    <source>
        <dbReference type="Google" id="ProtNLM"/>
    </source>
</evidence>
<evidence type="ECO:0000313" key="2">
    <source>
        <dbReference type="EMBL" id="QTU84494.1"/>
    </source>
</evidence>
<dbReference type="InterPro" id="IPR036641">
    <property type="entry name" value="HPT_dom_sf"/>
</dbReference>
<evidence type="ECO:0000313" key="3">
    <source>
        <dbReference type="Proteomes" id="UP000636394"/>
    </source>
</evidence>
<reference evidence="1 3" key="1">
    <citation type="submission" date="2019-11" db="EMBL/GenBank/DDBJ databases">
        <title>Eggerthellaceae novel genus isolated from the rectal contents of marmort.</title>
        <authorList>
            <person name="Zhang G."/>
        </authorList>
    </citation>
    <scope>NUCLEOTIDE SEQUENCE [LARGE SCALE GENOMIC DNA]</scope>
    <source>
        <strain evidence="3">zg-886</strain>
        <strain evidence="1">Zg-886</strain>
    </source>
</reference>